<dbReference type="Proteomes" id="UP000242015">
    <property type="component" value="Unassembled WGS sequence"/>
</dbReference>
<comment type="caution">
    <text evidence="1">The sequence shown here is derived from an EMBL/GenBank/DDBJ whole genome shotgun (WGS) entry which is preliminary data.</text>
</comment>
<evidence type="ECO:0000313" key="1">
    <source>
        <dbReference type="EMBL" id="PSO09095.1"/>
    </source>
</evidence>
<proteinExistence type="predicted"/>
<gene>
    <name evidence="1" type="ORF">B9Q04_02125</name>
</gene>
<evidence type="ECO:0000313" key="2">
    <source>
        <dbReference type="Proteomes" id="UP000242015"/>
    </source>
</evidence>
<reference evidence="1 2" key="1">
    <citation type="submission" date="2017-04" db="EMBL/GenBank/DDBJ databases">
        <title>Novel microbial lineages endemic to geothermal iron-oxide mats fill important gaps in the evolutionary history of Archaea.</title>
        <authorList>
            <person name="Jay Z.J."/>
            <person name="Beam J.P."/>
            <person name="Dlakic M."/>
            <person name="Rusch D.B."/>
            <person name="Kozubal M.A."/>
            <person name="Inskeep W.P."/>
        </authorList>
    </citation>
    <scope>NUCLEOTIDE SEQUENCE [LARGE SCALE GENOMIC DNA]</scope>
    <source>
        <strain evidence="1">BE_D</strain>
    </source>
</reference>
<name>A0A2R6CDW9_9ARCH</name>
<dbReference type="AlphaFoldDB" id="A0A2R6CDW9"/>
<sequence>MRVKAYRFRGYAPKGRAGVLKIRLEVVCMFYNALLDAEQEYERSKCTMSENELRHLASDLRKSNPEFQTLRSQVA</sequence>
<protein>
    <recommendedName>
        <fullName evidence="3">Transposase putative helix-turn-helix domain-containing protein</fullName>
    </recommendedName>
</protein>
<accession>A0A2R6CDW9</accession>
<evidence type="ECO:0008006" key="3">
    <source>
        <dbReference type="Google" id="ProtNLM"/>
    </source>
</evidence>
<organism evidence="1 2">
    <name type="scientific">Candidatus Marsarchaeota G2 archaeon BE_D</name>
    <dbReference type="NCBI Taxonomy" id="1978158"/>
    <lineage>
        <taxon>Archaea</taxon>
        <taxon>Candidatus Marsarchaeota</taxon>
        <taxon>Candidatus Marsarchaeota group 2</taxon>
    </lineage>
</organism>
<dbReference type="EMBL" id="NEXF01000023">
    <property type="protein sequence ID" value="PSO09095.1"/>
    <property type="molecule type" value="Genomic_DNA"/>
</dbReference>